<keyword evidence="1" id="KW-1133">Transmembrane helix</keyword>
<accession>A0A0C9VYW1</accession>
<proteinExistence type="predicted"/>
<feature type="transmembrane region" description="Helical" evidence="1">
    <location>
        <begin position="7"/>
        <end position="30"/>
    </location>
</feature>
<keyword evidence="1" id="KW-0472">Membrane</keyword>
<gene>
    <name evidence="2" type="ORF">HYDPIDRAFT_113030</name>
</gene>
<evidence type="ECO:0000313" key="2">
    <source>
        <dbReference type="EMBL" id="KIJ63565.1"/>
    </source>
</evidence>
<evidence type="ECO:0000313" key="3">
    <source>
        <dbReference type="Proteomes" id="UP000053820"/>
    </source>
</evidence>
<organism evidence="2 3">
    <name type="scientific">Hydnomerulius pinastri MD-312</name>
    <dbReference type="NCBI Taxonomy" id="994086"/>
    <lineage>
        <taxon>Eukaryota</taxon>
        <taxon>Fungi</taxon>
        <taxon>Dikarya</taxon>
        <taxon>Basidiomycota</taxon>
        <taxon>Agaricomycotina</taxon>
        <taxon>Agaricomycetes</taxon>
        <taxon>Agaricomycetidae</taxon>
        <taxon>Boletales</taxon>
        <taxon>Boletales incertae sedis</taxon>
        <taxon>Leucogyrophana</taxon>
    </lineage>
</organism>
<feature type="transmembrane region" description="Helical" evidence="1">
    <location>
        <begin position="109"/>
        <end position="130"/>
    </location>
</feature>
<evidence type="ECO:0000256" key="1">
    <source>
        <dbReference type="SAM" id="Phobius"/>
    </source>
</evidence>
<keyword evidence="3" id="KW-1185">Reference proteome</keyword>
<dbReference type="HOGENOM" id="CLU_035509_15_1_1"/>
<protein>
    <submittedName>
        <fullName evidence="2">Uncharacterized protein</fullName>
    </submittedName>
</protein>
<name>A0A0C9VYW1_9AGAM</name>
<dbReference type="EMBL" id="KN839850">
    <property type="protein sequence ID" value="KIJ63565.1"/>
    <property type="molecule type" value="Genomic_DNA"/>
</dbReference>
<dbReference type="Proteomes" id="UP000053820">
    <property type="component" value="Unassembled WGS sequence"/>
</dbReference>
<dbReference type="AlphaFoldDB" id="A0A0C9VYW1"/>
<dbReference type="OrthoDB" id="2681754at2759"/>
<keyword evidence="1" id="KW-0812">Transmembrane</keyword>
<feature type="transmembrane region" description="Helical" evidence="1">
    <location>
        <begin position="142"/>
        <end position="164"/>
    </location>
</feature>
<sequence>MYQRSRLVLGVILMVYIPAVIIYFVGNVLFNNRKTDLSVFVFEVADMKLCSMAYTTDFGGVVTLSDYFLIHEVVLAFLLCGFSLVLFIKDSLEVRRALSRWLSNRYMKFLVQGNVLYFIAHVSSLVTLVAANDNASPKLSTVAQFLLSMFSAVLPYVLAPRLIISVREFRSEMVGEGIDSGFGLRSQRLSANDNDIVFASHDENNED</sequence>
<feature type="transmembrane region" description="Helical" evidence="1">
    <location>
        <begin position="68"/>
        <end position="88"/>
    </location>
</feature>
<reference evidence="2 3" key="1">
    <citation type="submission" date="2014-04" db="EMBL/GenBank/DDBJ databases">
        <title>Evolutionary Origins and Diversification of the Mycorrhizal Mutualists.</title>
        <authorList>
            <consortium name="DOE Joint Genome Institute"/>
            <consortium name="Mycorrhizal Genomics Consortium"/>
            <person name="Kohler A."/>
            <person name="Kuo A."/>
            <person name="Nagy L.G."/>
            <person name="Floudas D."/>
            <person name="Copeland A."/>
            <person name="Barry K.W."/>
            <person name="Cichocki N."/>
            <person name="Veneault-Fourrey C."/>
            <person name="LaButti K."/>
            <person name="Lindquist E.A."/>
            <person name="Lipzen A."/>
            <person name="Lundell T."/>
            <person name="Morin E."/>
            <person name="Murat C."/>
            <person name="Riley R."/>
            <person name="Ohm R."/>
            <person name="Sun H."/>
            <person name="Tunlid A."/>
            <person name="Henrissat B."/>
            <person name="Grigoriev I.V."/>
            <person name="Hibbett D.S."/>
            <person name="Martin F."/>
        </authorList>
    </citation>
    <scope>NUCLEOTIDE SEQUENCE [LARGE SCALE GENOMIC DNA]</scope>
    <source>
        <strain evidence="2 3">MD-312</strain>
    </source>
</reference>